<dbReference type="OrthoDB" id="147639at2"/>
<comment type="subcellular location">
    <subcellularLocation>
        <location evidence="1 7">Cell membrane</location>
        <topology evidence="1 7">Multi-pass membrane protein</topology>
    </subcellularLocation>
</comment>
<feature type="transmembrane region" description="Helical" evidence="7">
    <location>
        <begin position="294"/>
        <end position="320"/>
    </location>
</feature>
<name>A0A1W7CVF4_9ACTN</name>
<dbReference type="CDD" id="cd06261">
    <property type="entry name" value="TM_PBP2"/>
    <property type="match status" value="1"/>
</dbReference>
<keyword evidence="10" id="KW-1185">Reference proteome</keyword>
<dbReference type="InterPro" id="IPR045621">
    <property type="entry name" value="BPD_transp_1_N"/>
</dbReference>
<evidence type="ECO:0000259" key="8">
    <source>
        <dbReference type="PROSITE" id="PS50928"/>
    </source>
</evidence>
<dbReference type="PANTHER" id="PTHR43163:SF6">
    <property type="entry name" value="DIPEPTIDE TRANSPORT SYSTEM PERMEASE PROTEIN DPPB-RELATED"/>
    <property type="match status" value="1"/>
</dbReference>
<evidence type="ECO:0000256" key="1">
    <source>
        <dbReference type="ARBA" id="ARBA00004651"/>
    </source>
</evidence>
<gene>
    <name evidence="9" type="ORF">CAG99_07775</name>
</gene>
<dbReference type="GO" id="GO:0005886">
    <property type="term" value="C:plasma membrane"/>
    <property type="evidence" value="ECO:0007669"/>
    <property type="project" value="UniProtKB-SubCell"/>
</dbReference>
<organism evidence="9 10">
    <name type="scientific">Streptomyces marincola</name>
    <dbReference type="NCBI Taxonomy" id="2878388"/>
    <lineage>
        <taxon>Bacteria</taxon>
        <taxon>Bacillati</taxon>
        <taxon>Actinomycetota</taxon>
        <taxon>Actinomycetes</taxon>
        <taxon>Kitasatosporales</taxon>
        <taxon>Streptomycetaceae</taxon>
        <taxon>Streptomyces</taxon>
    </lineage>
</organism>
<evidence type="ECO:0000313" key="10">
    <source>
        <dbReference type="Proteomes" id="UP000194218"/>
    </source>
</evidence>
<feature type="transmembrane region" description="Helical" evidence="7">
    <location>
        <begin position="146"/>
        <end position="170"/>
    </location>
</feature>
<feature type="transmembrane region" description="Helical" evidence="7">
    <location>
        <begin position="190"/>
        <end position="209"/>
    </location>
</feature>
<evidence type="ECO:0000256" key="3">
    <source>
        <dbReference type="ARBA" id="ARBA00022475"/>
    </source>
</evidence>
<keyword evidence="5 7" id="KW-1133">Transmembrane helix</keyword>
<dbReference type="EMBL" id="CP021121">
    <property type="protein sequence ID" value="ARQ68768.1"/>
    <property type="molecule type" value="Genomic_DNA"/>
</dbReference>
<keyword evidence="3" id="KW-1003">Cell membrane</keyword>
<dbReference type="SUPFAM" id="SSF161098">
    <property type="entry name" value="MetI-like"/>
    <property type="match status" value="1"/>
</dbReference>
<evidence type="ECO:0000313" key="9">
    <source>
        <dbReference type="EMBL" id="ARQ68768.1"/>
    </source>
</evidence>
<dbReference type="PANTHER" id="PTHR43163">
    <property type="entry name" value="DIPEPTIDE TRANSPORT SYSTEM PERMEASE PROTEIN DPPB-RELATED"/>
    <property type="match status" value="1"/>
</dbReference>
<evidence type="ECO:0000256" key="4">
    <source>
        <dbReference type="ARBA" id="ARBA00022692"/>
    </source>
</evidence>
<feature type="transmembrane region" description="Helical" evidence="7">
    <location>
        <begin position="249"/>
        <end position="274"/>
    </location>
</feature>
<dbReference type="KEGG" id="smao:CAG99_07775"/>
<dbReference type="AlphaFoldDB" id="A0A1W7CVF4"/>
<keyword evidence="4 7" id="KW-0812">Transmembrane</keyword>
<dbReference type="GO" id="GO:0055085">
    <property type="term" value="P:transmembrane transport"/>
    <property type="evidence" value="ECO:0007669"/>
    <property type="project" value="InterPro"/>
</dbReference>
<dbReference type="Proteomes" id="UP000194218">
    <property type="component" value="Chromosome"/>
</dbReference>
<reference evidence="9 10" key="1">
    <citation type="submission" date="2017-05" db="EMBL/GenBank/DDBJ databases">
        <title>Complete genome sequence of Streptomyces sp. SCSIO 03032 revealed the diverse biosynthetic pathways for its bioactive secondary metabolites.</title>
        <authorList>
            <person name="Ma L."/>
            <person name="Zhu Y."/>
            <person name="Zhang W."/>
            <person name="Zhang G."/>
            <person name="Tian X."/>
            <person name="Zhang S."/>
            <person name="Zhang C."/>
        </authorList>
    </citation>
    <scope>NUCLEOTIDE SEQUENCE [LARGE SCALE GENOMIC DNA]</scope>
    <source>
        <strain evidence="9 10">SCSIO 03032</strain>
    </source>
</reference>
<dbReference type="PROSITE" id="PS50928">
    <property type="entry name" value="ABC_TM1"/>
    <property type="match status" value="1"/>
</dbReference>
<evidence type="ECO:0000256" key="2">
    <source>
        <dbReference type="ARBA" id="ARBA00022448"/>
    </source>
</evidence>
<accession>A0A1W7CVF4</accession>
<dbReference type="Pfam" id="PF00528">
    <property type="entry name" value="BPD_transp_1"/>
    <property type="match status" value="1"/>
</dbReference>
<dbReference type="Pfam" id="PF19300">
    <property type="entry name" value="BPD_transp_1_N"/>
    <property type="match status" value="1"/>
</dbReference>
<dbReference type="InterPro" id="IPR000515">
    <property type="entry name" value="MetI-like"/>
</dbReference>
<protein>
    <submittedName>
        <fullName evidence="9">ABC transporter permease</fullName>
    </submittedName>
</protein>
<evidence type="ECO:0000256" key="5">
    <source>
        <dbReference type="ARBA" id="ARBA00022989"/>
    </source>
</evidence>
<dbReference type="Gene3D" id="1.10.3720.10">
    <property type="entry name" value="MetI-like"/>
    <property type="match status" value="1"/>
</dbReference>
<feature type="transmembrane region" description="Helical" evidence="7">
    <location>
        <begin position="12"/>
        <end position="30"/>
    </location>
</feature>
<evidence type="ECO:0000256" key="7">
    <source>
        <dbReference type="RuleBase" id="RU363032"/>
    </source>
</evidence>
<dbReference type="RefSeq" id="WP_086158272.1">
    <property type="nucleotide sequence ID" value="NZ_CP021121.1"/>
</dbReference>
<keyword evidence="2 7" id="KW-0813">Transport</keyword>
<feature type="domain" description="ABC transmembrane type-1" evidence="8">
    <location>
        <begin position="107"/>
        <end position="317"/>
    </location>
</feature>
<evidence type="ECO:0000256" key="6">
    <source>
        <dbReference type="ARBA" id="ARBA00023136"/>
    </source>
</evidence>
<sequence>MLRFLLRRSLGAVAILLVISAVTFFLFYAIPRNPALLACGKGVCTEEQLAVVEHNLGIDKAIPVQYWEYMVGIFAGRDFPAGHCPAPCLGFSFRDNRPVLDTILDRLPTTVSLTVGGAVVFLVLGLGFGMLAAARRGTLLDKTVSSTSLVLSSMQIYFLGPLALAVLVYNMGVLPQPSDTAAFTEEPWEWFKGLLLPWLVLATIFTANYSRMSRATLIEQLQEDHVRTARAKGMSRPTVFFRYAWRGSLIPVVTIFGIDLGSLFGGAMITEVTFSLHGLGRLAVDSVTQSNLPMLMGVMLFAALMIVLFNIIIDACYALIDPRVRLA</sequence>
<dbReference type="InterPro" id="IPR035906">
    <property type="entry name" value="MetI-like_sf"/>
</dbReference>
<keyword evidence="6 7" id="KW-0472">Membrane</keyword>
<proteinExistence type="inferred from homology"/>
<comment type="similarity">
    <text evidence="7">Belongs to the binding-protein-dependent transport system permease family.</text>
</comment>
<feature type="transmembrane region" description="Helical" evidence="7">
    <location>
        <begin position="111"/>
        <end position="134"/>
    </location>
</feature>